<dbReference type="EMBL" id="BPLQ01001613">
    <property type="protein sequence ID" value="GIX83341.1"/>
    <property type="molecule type" value="Genomic_DNA"/>
</dbReference>
<proteinExistence type="predicted"/>
<gene>
    <name evidence="1" type="ORF">CDAR_97661</name>
</gene>
<dbReference type="AlphaFoldDB" id="A0AAV4NF36"/>
<sequence length="78" mass="9283">MRKCTGCRINNECPDPVHRERYVWRAVRPLMIRRTLASRVATGVGEDKQFIHNVSDASHFDRSEELAGFWERIRERIR</sequence>
<reference evidence="1 2" key="1">
    <citation type="submission" date="2021-06" db="EMBL/GenBank/DDBJ databases">
        <title>Caerostris darwini draft genome.</title>
        <authorList>
            <person name="Kono N."/>
            <person name="Arakawa K."/>
        </authorList>
    </citation>
    <scope>NUCLEOTIDE SEQUENCE [LARGE SCALE GENOMIC DNA]</scope>
</reference>
<dbReference type="Proteomes" id="UP001054837">
    <property type="component" value="Unassembled WGS sequence"/>
</dbReference>
<comment type="caution">
    <text evidence="1">The sequence shown here is derived from an EMBL/GenBank/DDBJ whole genome shotgun (WGS) entry which is preliminary data.</text>
</comment>
<keyword evidence="2" id="KW-1185">Reference proteome</keyword>
<evidence type="ECO:0000313" key="2">
    <source>
        <dbReference type="Proteomes" id="UP001054837"/>
    </source>
</evidence>
<name>A0AAV4NF36_9ARAC</name>
<protein>
    <submittedName>
        <fullName evidence="1">Uncharacterized protein</fullName>
    </submittedName>
</protein>
<evidence type="ECO:0000313" key="1">
    <source>
        <dbReference type="EMBL" id="GIX83341.1"/>
    </source>
</evidence>
<organism evidence="1 2">
    <name type="scientific">Caerostris darwini</name>
    <dbReference type="NCBI Taxonomy" id="1538125"/>
    <lineage>
        <taxon>Eukaryota</taxon>
        <taxon>Metazoa</taxon>
        <taxon>Ecdysozoa</taxon>
        <taxon>Arthropoda</taxon>
        <taxon>Chelicerata</taxon>
        <taxon>Arachnida</taxon>
        <taxon>Araneae</taxon>
        <taxon>Araneomorphae</taxon>
        <taxon>Entelegynae</taxon>
        <taxon>Araneoidea</taxon>
        <taxon>Araneidae</taxon>
        <taxon>Caerostris</taxon>
    </lineage>
</organism>
<accession>A0AAV4NF36</accession>